<evidence type="ECO:0000313" key="4">
    <source>
        <dbReference type="EMBL" id="WOE75798.1"/>
    </source>
</evidence>
<feature type="chain" id="PRO_5041721566" evidence="2">
    <location>
        <begin position="26"/>
        <end position="180"/>
    </location>
</feature>
<dbReference type="KEGG" id="acoa:RB602_03530"/>
<proteinExistence type="predicted"/>
<keyword evidence="5" id="KW-1185">Reference proteome</keyword>
<feature type="domain" description="EF-hand" evidence="3">
    <location>
        <begin position="24"/>
        <end position="49"/>
    </location>
</feature>
<dbReference type="Pfam" id="PF12276">
    <property type="entry name" value="DUF3617"/>
    <property type="match status" value="1"/>
</dbReference>
<name>A0AA97I201_9SPHN</name>
<feature type="compositionally biased region" description="Basic and acidic residues" evidence="1">
    <location>
        <begin position="164"/>
        <end position="180"/>
    </location>
</feature>
<dbReference type="GO" id="GO:0005509">
    <property type="term" value="F:calcium ion binding"/>
    <property type="evidence" value="ECO:0007669"/>
    <property type="project" value="InterPro"/>
</dbReference>
<keyword evidence="2" id="KW-0732">Signal</keyword>
<protein>
    <submittedName>
        <fullName evidence="4">DUF3617 domain-containing protein</fullName>
    </submittedName>
</protein>
<evidence type="ECO:0000256" key="2">
    <source>
        <dbReference type="SAM" id="SignalP"/>
    </source>
</evidence>
<organism evidence="4 5">
    <name type="scientific">Alterisphingorhabdus coralli</name>
    <dbReference type="NCBI Taxonomy" id="3071408"/>
    <lineage>
        <taxon>Bacteria</taxon>
        <taxon>Pseudomonadati</taxon>
        <taxon>Pseudomonadota</taxon>
        <taxon>Alphaproteobacteria</taxon>
        <taxon>Sphingomonadales</taxon>
        <taxon>Sphingomonadaceae</taxon>
        <taxon>Alterisphingorhabdus (ex Yan et al. 2024)</taxon>
    </lineage>
</organism>
<accession>A0AA97I201</accession>
<dbReference type="InterPro" id="IPR022061">
    <property type="entry name" value="DUF3617"/>
</dbReference>
<feature type="signal peptide" evidence="2">
    <location>
        <begin position="1"/>
        <end position="25"/>
    </location>
</feature>
<dbReference type="AlphaFoldDB" id="A0AA97I201"/>
<gene>
    <name evidence="4" type="ORF">RB602_03530</name>
</gene>
<dbReference type="RefSeq" id="WP_317083004.1">
    <property type="nucleotide sequence ID" value="NZ_CP136594.1"/>
</dbReference>
<feature type="region of interest" description="Disordered" evidence="1">
    <location>
        <begin position="156"/>
        <end position="180"/>
    </location>
</feature>
<sequence>MRKSIFTLAAVSAAALTLSACGNEAADADGDGEISAEEASDAMSDIKMTPGEYEVKASFTEIEVEGMPEAAKKAMLDQMGNVPAQKMCVTEEMAANPGAGMFGGAEESGCTMDKLERSGSDMEVAMTCKVGEMSVVSNMEGTMEAESYTMNIEQTMTGGPTGDMKMKGTVEGKRVGDCPA</sequence>
<dbReference type="InterPro" id="IPR002048">
    <property type="entry name" value="EF_hand_dom"/>
</dbReference>
<dbReference type="PROSITE" id="PS50222">
    <property type="entry name" value="EF_HAND_2"/>
    <property type="match status" value="1"/>
</dbReference>
<dbReference type="Proteomes" id="UP001302429">
    <property type="component" value="Chromosome"/>
</dbReference>
<evidence type="ECO:0000313" key="5">
    <source>
        <dbReference type="Proteomes" id="UP001302429"/>
    </source>
</evidence>
<dbReference type="PROSITE" id="PS51257">
    <property type="entry name" value="PROKAR_LIPOPROTEIN"/>
    <property type="match status" value="1"/>
</dbReference>
<evidence type="ECO:0000259" key="3">
    <source>
        <dbReference type="PROSITE" id="PS50222"/>
    </source>
</evidence>
<evidence type="ECO:0000256" key="1">
    <source>
        <dbReference type="SAM" id="MobiDB-lite"/>
    </source>
</evidence>
<reference evidence="4 5" key="1">
    <citation type="submission" date="2023-10" db="EMBL/GenBank/DDBJ databases">
        <title>Complete genome sequence of a Sphingomonadaceae bacterium.</title>
        <authorList>
            <person name="Yan C."/>
        </authorList>
    </citation>
    <scope>NUCLEOTIDE SEQUENCE [LARGE SCALE GENOMIC DNA]</scope>
    <source>
        <strain evidence="4 5">SCSIO 66989</strain>
    </source>
</reference>
<dbReference type="EMBL" id="CP136594">
    <property type="protein sequence ID" value="WOE75798.1"/>
    <property type="molecule type" value="Genomic_DNA"/>
</dbReference>